<dbReference type="AlphaFoldDB" id="A0A0A9BZF5"/>
<name>A0A0A9BZF5_ARUDO</name>
<evidence type="ECO:0000313" key="1">
    <source>
        <dbReference type="EMBL" id="JAD69449.1"/>
    </source>
</evidence>
<proteinExistence type="predicted"/>
<accession>A0A0A9BZF5</accession>
<dbReference type="EMBL" id="GBRH01228446">
    <property type="protein sequence ID" value="JAD69449.1"/>
    <property type="molecule type" value="Transcribed_RNA"/>
</dbReference>
<protein>
    <submittedName>
        <fullName evidence="1">Uncharacterized protein</fullName>
    </submittedName>
</protein>
<sequence>MSTTTNELFLNFMVYHLTFLWSIF</sequence>
<reference evidence="1" key="1">
    <citation type="submission" date="2014-09" db="EMBL/GenBank/DDBJ databases">
        <authorList>
            <person name="Magalhaes I.L.F."/>
            <person name="Oliveira U."/>
            <person name="Santos F.R."/>
            <person name="Vidigal T.H.D.A."/>
            <person name="Brescovit A.D."/>
            <person name="Santos A.J."/>
        </authorList>
    </citation>
    <scope>NUCLEOTIDE SEQUENCE</scope>
    <source>
        <tissue evidence="1">Shoot tissue taken approximately 20 cm above the soil surface</tissue>
    </source>
</reference>
<organism evidence="1">
    <name type="scientific">Arundo donax</name>
    <name type="common">Giant reed</name>
    <name type="synonym">Donax arundinaceus</name>
    <dbReference type="NCBI Taxonomy" id="35708"/>
    <lineage>
        <taxon>Eukaryota</taxon>
        <taxon>Viridiplantae</taxon>
        <taxon>Streptophyta</taxon>
        <taxon>Embryophyta</taxon>
        <taxon>Tracheophyta</taxon>
        <taxon>Spermatophyta</taxon>
        <taxon>Magnoliopsida</taxon>
        <taxon>Liliopsida</taxon>
        <taxon>Poales</taxon>
        <taxon>Poaceae</taxon>
        <taxon>PACMAD clade</taxon>
        <taxon>Arundinoideae</taxon>
        <taxon>Arundineae</taxon>
        <taxon>Arundo</taxon>
    </lineage>
</organism>
<reference evidence="1" key="2">
    <citation type="journal article" date="2015" name="Data Brief">
        <title>Shoot transcriptome of the giant reed, Arundo donax.</title>
        <authorList>
            <person name="Barrero R.A."/>
            <person name="Guerrero F.D."/>
            <person name="Moolhuijzen P."/>
            <person name="Goolsby J.A."/>
            <person name="Tidwell J."/>
            <person name="Bellgard S.E."/>
            <person name="Bellgard M.I."/>
        </authorList>
    </citation>
    <scope>NUCLEOTIDE SEQUENCE</scope>
    <source>
        <tissue evidence="1">Shoot tissue taken approximately 20 cm above the soil surface</tissue>
    </source>
</reference>